<dbReference type="InterPro" id="IPR025110">
    <property type="entry name" value="AMP-bd_C"/>
</dbReference>
<dbReference type="InterPro" id="IPR045851">
    <property type="entry name" value="AMP-bd_C_sf"/>
</dbReference>
<evidence type="ECO:0000259" key="3">
    <source>
        <dbReference type="Pfam" id="PF00501"/>
    </source>
</evidence>
<dbReference type="Pfam" id="PF00501">
    <property type="entry name" value="AMP-binding"/>
    <property type="match status" value="1"/>
</dbReference>
<evidence type="ECO:0000313" key="5">
    <source>
        <dbReference type="EMBL" id="MCX2972134.1"/>
    </source>
</evidence>
<evidence type="ECO:0000256" key="2">
    <source>
        <dbReference type="ARBA" id="ARBA00022598"/>
    </source>
</evidence>
<gene>
    <name evidence="5" type="ORF">EYC87_00860</name>
</gene>
<feature type="domain" description="AMP-binding enzyme C-terminal" evidence="4">
    <location>
        <begin position="437"/>
        <end position="512"/>
    </location>
</feature>
<keyword evidence="2 5" id="KW-0436">Ligase</keyword>
<sequence length="528" mass="57012">MAAATYQARTLPQLVAQSAQAYGDRVAITDGDVQLTYQQLDAARRQAARAFMAAGLAQGERIAIWAPNIYQWIIAAIGAQSVGVVLVPLNTRMKGAEAGYILRASQSRLLFTVADFLGVNYPALLASEELPELRNTILLEGQADGMQSWADFITAGEVVADAEVTERSDALTPDDTLDILFTSGTTGNPKGVVTCHGQNIRTFENWSATVGLCKDDNYLVINPFFHSFGYKAGWLACIIRGAHILPVKSFDLDAVMSQIQSDRVSMIPGPPTIYQSLLAHPNRSDYDLSSLRLAVTGAAPVPVALVEQMRKELGFEVVVTAYGLTESCGVVSICRADDSAQRISHTSGRAMEGVEMKLVDNQGQEVPEGNEGEIWFRGFNVMQGYLDDPEQTALAITPDGWLKTGDVGVMDADGYVRITDRIKDMFIVGGFNTYPAEIENILCSMPGIARAAVIGVPDARMGEVAHAYIVPAADEAIDEAAVIAWAKDNMANYKVPRTVSFIAELPMNAGGKVLKNELRELAAKVQEA</sequence>
<dbReference type="Pfam" id="PF13193">
    <property type="entry name" value="AMP-binding_C"/>
    <property type="match status" value="1"/>
</dbReference>
<dbReference type="PANTHER" id="PTHR43201:SF5">
    <property type="entry name" value="MEDIUM-CHAIN ACYL-COA LIGASE ACSF2, MITOCHONDRIAL"/>
    <property type="match status" value="1"/>
</dbReference>
<evidence type="ECO:0000256" key="1">
    <source>
        <dbReference type="ARBA" id="ARBA00006432"/>
    </source>
</evidence>
<dbReference type="RefSeq" id="WP_279251193.1">
    <property type="nucleotide sequence ID" value="NZ_SHNP01000001.1"/>
</dbReference>
<dbReference type="NCBIfam" id="NF005801">
    <property type="entry name" value="PRK07656.1"/>
    <property type="match status" value="1"/>
</dbReference>
<dbReference type="SUPFAM" id="SSF56801">
    <property type="entry name" value="Acetyl-CoA synthetase-like"/>
    <property type="match status" value="1"/>
</dbReference>
<organism evidence="5 6">
    <name type="scientific">Candidatus Seongchinamella marina</name>
    <dbReference type="NCBI Taxonomy" id="2518990"/>
    <lineage>
        <taxon>Bacteria</taxon>
        <taxon>Pseudomonadati</taxon>
        <taxon>Pseudomonadota</taxon>
        <taxon>Gammaproteobacteria</taxon>
        <taxon>Cellvibrionales</taxon>
        <taxon>Halieaceae</taxon>
        <taxon>Seongchinamella</taxon>
    </lineage>
</organism>
<dbReference type="EMBL" id="SHNP01000001">
    <property type="protein sequence ID" value="MCX2972134.1"/>
    <property type="molecule type" value="Genomic_DNA"/>
</dbReference>
<comment type="similarity">
    <text evidence="1">Belongs to the ATP-dependent AMP-binding enzyme family.</text>
</comment>
<dbReference type="Proteomes" id="UP001143307">
    <property type="component" value="Unassembled WGS sequence"/>
</dbReference>
<evidence type="ECO:0000259" key="4">
    <source>
        <dbReference type="Pfam" id="PF13193"/>
    </source>
</evidence>
<dbReference type="InterPro" id="IPR042099">
    <property type="entry name" value="ANL_N_sf"/>
</dbReference>
<name>A0ABT3SS67_9GAMM</name>
<dbReference type="InterPro" id="IPR000873">
    <property type="entry name" value="AMP-dep_synth/lig_dom"/>
</dbReference>
<protein>
    <submittedName>
        <fullName evidence="5">Fatty acid--CoA ligase</fullName>
    </submittedName>
</protein>
<keyword evidence="6" id="KW-1185">Reference proteome</keyword>
<accession>A0ABT3SS67</accession>
<dbReference type="GO" id="GO:0016874">
    <property type="term" value="F:ligase activity"/>
    <property type="evidence" value="ECO:0007669"/>
    <property type="project" value="UniProtKB-KW"/>
</dbReference>
<proteinExistence type="inferred from homology"/>
<comment type="caution">
    <text evidence="5">The sequence shown here is derived from an EMBL/GenBank/DDBJ whole genome shotgun (WGS) entry which is preliminary data.</text>
</comment>
<reference evidence="5" key="1">
    <citation type="submission" date="2019-02" db="EMBL/GenBank/DDBJ databases">
        <authorList>
            <person name="Li S.-H."/>
        </authorList>
    </citation>
    <scope>NUCLEOTIDE SEQUENCE</scope>
    <source>
        <strain evidence="5">IMCC8485</strain>
    </source>
</reference>
<feature type="domain" description="AMP-dependent synthetase/ligase" evidence="3">
    <location>
        <begin position="16"/>
        <end position="386"/>
    </location>
</feature>
<dbReference type="InterPro" id="IPR020845">
    <property type="entry name" value="AMP-binding_CS"/>
</dbReference>
<evidence type="ECO:0000313" key="6">
    <source>
        <dbReference type="Proteomes" id="UP001143307"/>
    </source>
</evidence>
<dbReference type="PANTHER" id="PTHR43201">
    <property type="entry name" value="ACYL-COA SYNTHETASE"/>
    <property type="match status" value="1"/>
</dbReference>
<dbReference type="Gene3D" id="3.40.50.12780">
    <property type="entry name" value="N-terminal domain of ligase-like"/>
    <property type="match status" value="1"/>
</dbReference>
<dbReference type="Gene3D" id="3.30.300.30">
    <property type="match status" value="1"/>
</dbReference>
<dbReference type="PROSITE" id="PS00455">
    <property type="entry name" value="AMP_BINDING"/>
    <property type="match status" value="1"/>
</dbReference>